<sequence length="87" mass="8817">MWPQASLSACKVGASLAAMHKHRLAAPHTTSFHPPLPLSLPPATASVATCSSGAFVAGAGKTNGVPVEAAATSPRQMFLLHRSLASS</sequence>
<evidence type="ECO:0000313" key="2">
    <source>
        <dbReference type="Proteomes" id="UP000324222"/>
    </source>
</evidence>
<dbReference type="Proteomes" id="UP000324222">
    <property type="component" value="Unassembled WGS sequence"/>
</dbReference>
<proteinExistence type="predicted"/>
<comment type="caution">
    <text evidence="1">The sequence shown here is derived from an EMBL/GenBank/DDBJ whole genome shotgun (WGS) entry which is preliminary data.</text>
</comment>
<dbReference type="AlphaFoldDB" id="A0A5B7FZV4"/>
<protein>
    <submittedName>
        <fullName evidence="1">Uncharacterized protein</fullName>
    </submittedName>
</protein>
<accession>A0A5B7FZV4</accession>
<gene>
    <name evidence="1" type="ORF">E2C01_044679</name>
</gene>
<reference evidence="1 2" key="1">
    <citation type="submission" date="2019-05" db="EMBL/GenBank/DDBJ databases">
        <title>Another draft genome of Portunus trituberculatus and its Hox gene families provides insights of decapod evolution.</title>
        <authorList>
            <person name="Jeong J.-H."/>
            <person name="Song I."/>
            <person name="Kim S."/>
            <person name="Choi T."/>
            <person name="Kim D."/>
            <person name="Ryu S."/>
            <person name="Kim W."/>
        </authorList>
    </citation>
    <scope>NUCLEOTIDE SEQUENCE [LARGE SCALE GENOMIC DNA]</scope>
    <source>
        <tissue evidence="1">Muscle</tissue>
    </source>
</reference>
<name>A0A5B7FZV4_PORTR</name>
<organism evidence="1 2">
    <name type="scientific">Portunus trituberculatus</name>
    <name type="common">Swimming crab</name>
    <name type="synonym">Neptunus trituberculatus</name>
    <dbReference type="NCBI Taxonomy" id="210409"/>
    <lineage>
        <taxon>Eukaryota</taxon>
        <taxon>Metazoa</taxon>
        <taxon>Ecdysozoa</taxon>
        <taxon>Arthropoda</taxon>
        <taxon>Crustacea</taxon>
        <taxon>Multicrustacea</taxon>
        <taxon>Malacostraca</taxon>
        <taxon>Eumalacostraca</taxon>
        <taxon>Eucarida</taxon>
        <taxon>Decapoda</taxon>
        <taxon>Pleocyemata</taxon>
        <taxon>Brachyura</taxon>
        <taxon>Eubrachyura</taxon>
        <taxon>Portunoidea</taxon>
        <taxon>Portunidae</taxon>
        <taxon>Portuninae</taxon>
        <taxon>Portunus</taxon>
    </lineage>
</organism>
<dbReference type="EMBL" id="VSRR010009765">
    <property type="protein sequence ID" value="MPC50845.1"/>
    <property type="molecule type" value="Genomic_DNA"/>
</dbReference>
<evidence type="ECO:0000313" key="1">
    <source>
        <dbReference type="EMBL" id="MPC50845.1"/>
    </source>
</evidence>
<keyword evidence="2" id="KW-1185">Reference proteome</keyword>